<evidence type="ECO:0000256" key="3">
    <source>
        <dbReference type="ARBA" id="ARBA00011991"/>
    </source>
</evidence>
<keyword evidence="6 10" id="KW-0328">Glycosyltransferase</keyword>
<protein>
    <recommendedName>
        <fullName evidence="4">Nicotinate-nucleotide--dimethylbenzimidazole phosphoribosyltransferase</fullName>
        <ecNumber evidence="3">2.4.2.21</ecNumber>
    </recommendedName>
    <alternativeName>
        <fullName evidence="8">N(1)-alpha-phosphoribosyltransferase</fullName>
    </alternativeName>
</protein>
<keyword evidence="5" id="KW-0169">Cobalamin biosynthesis</keyword>
<dbReference type="NCBIfam" id="NF000996">
    <property type="entry name" value="PRK00105.1"/>
    <property type="match status" value="1"/>
</dbReference>
<evidence type="ECO:0000313" key="10">
    <source>
        <dbReference type="EMBL" id="VAV99317.1"/>
    </source>
</evidence>
<dbReference type="InterPro" id="IPR017846">
    <property type="entry name" value="Nict_dMeBzImd_PRibTrfase_bact"/>
</dbReference>
<evidence type="ECO:0000256" key="5">
    <source>
        <dbReference type="ARBA" id="ARBA00022573"/>
    </source>
</evidence>
<dbReference type="InterPro" id="IPR003200">
    <property type="entry name" value="Nict_dMeBzImd_PRibTrfase"/>
</dbReference>
<dbReference type="InterPro" id="IPR036087">
    <property type="entry name" value="Nict_dMeBzImd_PRibTrfase_sf"/>
</dbReference>
<evidence type="ECO:0000256" key="4">
    <source>
        <dbReference type="ARBA" id="ARBA00015486"/>
    </source>
</evidence>
<gene>
    <name evidence="10" type="ORF">MNBD_ALPHA02-1486</name>
</gene>
<dbReference type="HAMAP" id="MF_00230">
    <property type="entry name" value="CobT"/>
    <property type="match status" value="1"/>
</dbReference>
<comment type="pathway">
    <text evidence="1">Nucleoside biosynthesis; alpha-ribazole biosynthesis; alpha-ribazole from 5,6-dimethylbenzimidazole: step 1/2.</text>
</comment>
<dbReference type="Pfam" id="PF02277">
    <property type="entry name" value="DBI_PRT"/>
    <property type="match status" value="1"/>
</dbReference>
<organism evidence="10">
    <name type="scientific">hydrothermal vent metagenome</name>
    <dbReference type="NCBI Taxonomy" id="652676"/>
    <lineage>
        <taxon>unclassified sequences</taxon>
        <taxon>metagenomes</taxon>
        <taxon>ecological metagenomes</taxon>
    </lineage>
</organism>
<dbReference type="Gene3D" id="1.10.1610.10">
    <property type="match status" value="1"/>
</dbReference>
<dbReference type="Gene3D" id="3.40.50.10210">
    <property type="match status" value="1"/>
</dbReference>
<dbReference type="CDD" id="cd02439">
    <property type="entry name" value="DMB-PRT_CobT"/>
    <property type="match status" value="1"/>
</dbReference>
<dbReference type="SUPFAM" id="SSF52733">
    <property type="entry name" value="Nicotinate mononucleotide:5,6-dimethylbenzimidazole phosphoribosyltransferase (CobT)"/>
    <property type="match status" value="1"/>
</dbReference>
<evidence type="ECO:0000256" key="8">
    <source>
        <dbReference type="ARBA" id="ARBA00030686"/>
    </source>
</evidence>
<comment type="similarity">
    <text evidence="2">Belongs to the CobT family.</text>
</comment>
<evidence type="ECO:0000256" key="1">
    <source>
        <dbReference type="ARBA" id="ARBA00005049"/>
    </source>
</evidence>
<evidence type="ECO:0000256" key="7">
    <source>
        <dbReference type="ARBA" id="ARBA00022679"/>
    </source>
</evidence>
<dbReference type="InterPro" id="IPR023195">
    <property type="entry name" value="Nict_dMeBzImd_PRibTrfase_N"/>
</dbReference>
<dbReference type="GO" id="GO:0009236">
    <property type="term" value="P:cobalamin biosynthetic process"/>
    <property type="evidence" value="ECO:0007669"/>
    <property type="project" value="UniProtKB-KW"/>
</dbReference>
<sequence>MTKLAVASAAEFDRRLTDLPKPDEAACELAKVRQASLTKPEGSLGRLEEIALWLAGWQGREIPEIKQPCCLVFAGNHGVTAQGISAFPAEVTVQMVANFNAGGAAINQLAQLGGAAFQVIPLMLDQPTADFTTAPAMSEEDCCGAIQAGIDAVPEDADFLLLGEMGIGNSTAAAALALALFGGVAGDWVGKGTGLDSAGVAHKADVVDRAIALHKAKDLSPFDCLRTFGGRELAAIVGAVLVARYRRIPVMLDGFIVTASAAILAACNPQALDHTMIGHMSSEPGHSRLTRLLNKRPLLDLDMRLGEGSGAAVALLIVQAALAAHQGMATFEQAEVSQHD</sequence>
<evidence type="ECO:0000256" key="9">
    <source>
        <dbReference type="ARBA" id="ARBA00047340"/>
    </source>
</evidence>
<dbReference type="GO" id="GO:0008939">
    <property type="term" value="F:nicotinate-nucleotide-dimethylbenzimidazole phosphoribosyltransferase activity"/>
    <property type="evidence" value="ECO:0007669"/>
    <property type="project" value="UniProtKB-EC"/>
</dbReference>
<dbReference type="EC" id="2.4.2.21" evidence="3"/>
<dbReference type="UniPathway" id="UPA00061">
    <property type="reaction ID" value="UER00516"/>
</dbReference>
<keyword evidence="7 10" id="KW-0808">Transferase</keyword>
<dbReference type="NCBIfam" id="TIGR03160">
    <property type="entry name" value="cobT_DBIPRT"/>
    <property type="match status" value="1"/>
</dbReference>
<dbReference type="PANTHER" id="PTHR43463">
    <property type="entry name" value="NICOTINATE-NUCLEOTIDE--DIMETHYLBENZIMIDAZOLE PHOSPHORIBOSYLTRANSFERASE"/>
    <property type="match status" value="1"/>
</dbReference>
<evidence type="ECO:0000256" key="6">
    <source>
        <dbReference type="ARBA" id="ARBA00022676"/>
    </source>
</evidence>
<accession>A0A3B0S3F8</accession>
<dbReference type="EMBL" id="UOED01000132">
    <property type="protein sequence ID" value="VAV99317.1"/>
    <property type="molecule type" value="Genomic_DNA"/>
</dbReference>
<evidence type="ECO:0000256" key="2">
    <source>
        <dbReference type="ARBA" id="ARBA00007110"/>
    </source>
</evidence>
<comment type="catalytic activity">
    <reaction evidence="9">
        <text>5,6-dimethylbenzimidazole + nicotinate beta-D-ribonucleotide = alpha-ribazole 5'-phosphate + nicotinate + H(+)</text>
        <dbReference type="Rhea" id="RHEA:11196"/>
        <dbReference type="ChEBI" id="CHEBI:15378"/>
        <dbReference type="ChEBI" id="CHEBI:15890"/>
        <dbReference type="ChEBI" id="CHEBI:32544"/>
        <dbReference type="ChEBI" id="CHEBI:57502"/>
        <dbReference type="ChEBI" id="CHEBI:57918"/>
        <dbReference type="EC" id="2.4.2.21"/>
    </reaction>
</comment>
<dbReference type="PANTHER" id="PTHR43463:SF1">
    <property type="entry name" value="NICOTINATE-NUCLEOTIDE--DIMETHYLBENZIMIDAZOLE PHOSPHORIBOSYLTRANSFERASE"/>
    <property type="match status" value="1"/>
</dbReference>
<dbReference type="AlphaFoldDB" id="A0A3B0S3F8"/>
<name>A0A3B0S3F8_9ZZZZ</name>
<proteinExistence type="inferred from homology"/>
<reference evidence="10" key="1">
    <citation type="submission" date="2018-06" db="EMBL/GenBank/DDBJ databases">
        <authorList>
            <person name="Zhirakovskaya E."/>
        </authorList>
    </citation>
    <scope>NUCLEOTIDE SEQUENCE</scope>
</reference>